<comment type="cofactor">
    <cofactor evidence="2">
        <name>Mn(2+)</name>
        <dbReference type="ChEBI" id="CHEBI:29035"/>
    </cofactor>
</comment>
<feature type="compositionally biased region" description="Basic and acidic residues" evidence="8">
    <location>
        <begin position="25"/>
        <end position="42"/>
    </location>
</feature>
<evidence type="ECO:0000313" key="11">
    <source>
        <dbReference type="RefSeq" id="XP_005101256.1"/>
    </source>
</evidence>
<evidence type="ECO:0000313" key="13">
    <source>
        <dbReference type="RefSeq" id="XP_035826387.1"/>
    </source>
</evidence>
<evidence type="ECO:0000256" key="6">
    <source>
        <dbReference type="ARBA" id="ARBA00022842"/>
    </source>
</evidence>
<sequence length="351" mass="39545">MARKRAAKKSKEETNEAAASSATEDTQKKEADEKDTTTEKKPTPAKGRKRKSDAIKDDSGADAEPKPKLKARVSISDSLSGTDFKCTAKSPSGKESNFKIASWNINGVRAWLDKEGLSYLNAEQPDVLCVQELKCDVSKIPAAAEVDGYSTHWLSGDTEGYSGVGMYFKKKPIKITDGIGISKHDKEGRVITAEFEKFFLVNTYIPNSGRGLVRLKYRSEEWDKDFRNYIKSLDAKKPVVWCGDLNVSHQEIDIKNAKGNKKNAGFTQEERDGFTEMLNEGFIDSFRHLYPEEEGAYTFWTYFMNARAKNVGWRLDYFVLSERFKEQMCDSVIRSKVLGSDHCPIVLHLAL</sequence>
<dbReference type="InterPro" id="IPR005135">
    <property type="entry name" value="Endo/exonuclease/phosphatase"/>
</dbReference>
<feature type="domain" description="Endonuclease/exonuclease/phosphatase" evidence="9">
    <location>
        <begin position="101"/>
        <end position="342"/>
    </location>
</feature>
<evidence type="ECO:0000256" key="4">
    <source>
        <dbReference type="ARBA" id="ARBA00022723"/>
    </source>
</evidence>
<protein>
    <recommendedName>
        <fullName evidence="7">DNA-(apurinic or apyrimidinic site) endonuclease</fullName>
        <ecNumber evidence="7">3.1.-.-</ecNumber>
    </recommendedName>
</protein>
<dbReference type="PROSITE" id="PS00728">
    <property type="entry name" value="AP_NUCLEASE_F1_3"/>
    <property type="match status" value="1"/>
</dbReference>
<dbReference type="InterPro" id="IPR020848">
    <property type="entry name" value="AP_endonuclease_F1_CS"/>
</dbReference>
<evidence type="ECO:0000256" key="3">
    <source>
        <dbReference type="ARBA" id="ARBA00007092"/>
    </source>
</evidence>
<dbReference type="EC" id="3.1.-.-" evidence="7"/>
<dbReference type="RefSeq" id="XP_005101257.1">
    <property type="nucleotide sequence ID" value="XM_005101200.3"/>
</dbReference>
<name>A0ABM0JTP5_APLCA</name>
<dbReference type="PROSITE" id="PS00727">
    <property type="entry name" value="AP_NUCLEASE_F1_2"/>
    <property type="match status" value="1"/>
</dbReference>
<keyword evidence="6 7" id="KW-0460">Magnesium</keyword>
<evidence type="ECO:0000256" key="1">
    <source>
        <dbReference type="ARBA" id="ARBA00000493"/>
    </source>
</evidence>
<evidence type="ECO:0000313" key="10">
    <source>
        <dbReference type="Proteomes" id="UP000694888"/>
    </source>
</evidence>
<dbReference type="CDD" id="cd09087">
    <property type="entry name" value="Ape1-like_AP-endo"/>
    <property type="match status" value="1"/>
</dbReference>
<dbReference type="PROSITE" id="PS51435">
    <property type="entry name" value="AP_NUCLEASE_F1_4"/>
    <property type="match status" value="1"/>
</dbReference>
<comment type="cofactor">
    <cofactor evidence="7">
        <name>Mg(2+)</name>
        <dbReference type="ChEBI" id="CHEBI:18420"/>
    </cofactor>
    <cofactor evidence="7">
        <name>Mn(2+)</name>
        <dbReference type="ChEBI" id="CHEBI:29035"/>
    </cofactor>
    <text evidence="7">Probably binds two magnesium or manganese ions per subunit.</text>
</comment>
<evidence type="ECO:0000256" key="2">
    <source>
        <dbReference type="ARBA" id="ARBA00001936"/>
    </source>
</evidence>
<accession>A0ABM0JTP5</accession>
<gene>
    <name evidence="11 12 13" type="primary">LOC101849062</name>
</gene>
<evidence type="ECO:0000256" key="8">
    <source>
        <dbReference type="SAM" id="MobiDB-lite"/>
    </source>
</evidence>
<dbReference type="Gene3D" id="3.60.10.10">
    <property type="entry name" value="Endonuclease/exonuclease/phosphatase"/>
    <property type="match status" value="1"/>
</dbReference>
<proteinExistence type="inferred from homology"/>
<keyword evidence="7" id="KW-0234">DNA repair</keyword>
<evidence type="ECO:0000256" key="5">
    <source>
        <dbReference type="ARBA" id="ARBA00022801"/>
    </source>
</evidence>
<keyword evidence="5" id="KW-0378">Hydrolase</keyword>
<keyword evidence="7" id="KW-0227">DNA damage</keyword>
<evidence type="ECO:0000256" key="7">
    <source>
        <dbReference type="RuleBase" id="RU362131"/>
    </source>
</evidence>
<organism evidence="10 12">
    <name type="scientific">Aplysia californica</name>
    <name type="common">California sea hare</name>
    <dbReference type="NCBI Taxonomy" id="6500"/>
    <lineage>
        <taxon>Eukaryota</taxon>
        <taxon>Metazoa</taxon>
        <taxon>Spiralia</taxon>
        <taxon>Lophotrochozoa</taxon>
        <taxon>Mollusca</taxon>
        <taxon>Gastropoda</taxon>
        <taxon>Heterobranchia</taxon>
        <taxon>Euthyneura</taxon>
        <taxon>Tectipleura</taxon>
        <taxon>Aplysiida</taxon>
        <taxon>Aplysioidea</taxon>
        <taxon>Aplysiidae</taxon>
        <taxon>Aplysia</taxon>
    </lineage>
</organism>
<reference evidence="11 12" key="1">
    <citation type="submission" date="2025-05" db="UniProtKB">
        <authorList>
            <consortium name="RefSeq"/>
        </authorList>
    </citation>
    <scope>IDENTIFICATION</scope>
</reference>
<dbReference type="PROSITE" id="PS00726">
    <property type="entry name" value="AP_NUCLEASE_F1_1"/>
    <property type="match status" value="1"/>
</dbReference>
<feature type="compositionally biased region" description="Basic and acidic residues" evidence="8">
    <location>
        <begin position="52"/>
        <end position="67"/>
    </location>
</feature>
<dbReference type="NCBIfam" id="TIGR00195">
    <property type="entry name" value="exoDNase_III"/>
    <property type="match status" value="1"/>
</dbReference>
<dbReference type="InterPro" id="IPR020847">
    <property type="entry name" value="AP_endonuclease_F1_BS"/>
</dbReference>
<keyword evidence="10" id="KW-1185">Reference proteome</keyword>
<dbReference type="RefSeq" id="XP_035826387.1">
    <property type="nucleotide sequence ID" value="XM_035970494.1"/>
</dbReference>
<dbReference type="GO" id="GO:0004519">
    <property type="term" value="F:endonuclease activity"/>
    <property type="evidence" value="ECO:0007669"/>
    <property type="project" value="UniProtKB-KW"/>
</dbReference>
<dbReference type="Proteomes" id="UP000694888">
    <property type="component" value="Unplaced"/>
</dbReference>
<dbReference type="InterPro" id="IPR036691">
    <property type="entry name" value="Endo/exonu/phosph_ase_sf"/>
</dbReference>
<dbReference type="RefSeq" id="XP_005101256.1">
    <property type="nucleotide sequence ID" value="XM_005101199.3"/>
</dbReference>
<keyword evidence="11 12" id="KW-0540">Nuclease</keyword>
<evidence type="ECO:0000259" key="9">
    <source>
        <dbReference type="Pfam" id="PF03372"/>
    </source>
</evidence>
<evidence type="ECO:0000313" key="12">
    <source>
        <dbReference type="RefSeq" id="XP_005101257.1"/>
    </source>
</evidence>
<keyword evidence="4 7" id="KW-0479">Metal-binding</keyword>
<feature type="region of interest" description="Disordered" evidence="8">
    <location>
        <begin position="1"/>
        <end position="75"/>
    </location>
</feature>
<dbReference type="InterPro" id="IPR004808">
    <property type="entry name" value="AP_endonuc_1"/>
</dbReference>
<comment type="similarity">
    <text evidence="3 7">Belongs to the DNA repair enzymes AP/ExoA family.</text>
</comment>
<dbReference type="SUPFAM" id="SSF56219">
    <property type="entry name" value="DNase I-like"/>
    <property type="match status" value="1"/>
</dbReference>
<dbReference type="NCBIfam" id="TIGR00633">
    <property type="entry name" value="xth"/>
    <property type="match status" value="1"/>
</dbReference>
<dbReference type="PANTHER" id="PTHR22748:SF6">
    <property type="entry name" value="DNA-(APURINIC OR APYRIMIDINIC SITE) ENDONUCLEASE"/>
    <property type="match status" value="1"/>
</dbReference>
<comment type="catalytic activity">
    <reaction evidence="1">
        <text>Exonucleolytic cleavage in the 3'- to 5'-direction to yield nucleoside 5'-phosphates.</text>
        <dbReference type="EC" id="3.1.11.2"/>
    </reaction>
</comment>
<dbReference type="GeneID" id="101849062"/>
<dbReference type="PANTHER" id="PTHR22748">
    <property type="entry name" value="AP ENDONUCLEASE"/>
    <property type="match status" value="1"/>
</dbReference>
<keyword evidence="11 12" id="KW-0255">Endonuclease</keyword>
<dbReference type="Pfam" id="PF03372">
    <property type="entry name" value="Exo_endo_phos"/>
    <property type="match status" value="1"/>
</dbReference>